<evidence type="ECO:0000256" key="2">
    <source>
        <dbReference type="ARBA" id="ARBA00009239"/>
    </source>
</evidence>
<sequence length="384" mass="43960">MGLPKGYFLAGLITIPESGAMTMMNPTEDPGTPEEGKWESYRLTVSNQQQQLAIWTSMPGLRSPPRASVRNIPRLKDDERINSSTSSLLFVGVMTAQKYLDTRAKAVYETWGKELPGKIAFFSSESSTVPENCPDLPLVPLPRVDDTYPPQKKSFMMLEYMWSNFGDRFEWFLRADDDVYVRTDRLEKLLRSVDSRRAMYIGQAGRGNSEEFGLLSLEYDENFCMGGPGVVLSRETLGRIVPHIKYCLRHLYTTHEDVELGRCVKKYAGIPCTWSYEMQSILYHNSSGVQAFTGNLKKKEVHRAITLHPVKSPPHMYRLHNYMRGLRIQDLQQERIHLHRDIHTMAQELGVNLETLRNYEIADGVRLFPVDPNSEDYPGDTDIL</sequence>
<evidence type="ECO:0000256" key="8">
    <source>
        <dbReference type="ARBA" id="ARBA00023136"/>
    </source>
</evidence>
<dbReference type="InterPro" id="IPR029044">
    <property type="entry name" value="Nucleotide-diphossugar_trans"/>
</dbReference>
<dbReference type="OrthoDB" id="431432at2759"/>
<accession>A0A0J7KJE6</accession>
<dbReference type="InterPro" id="IPR008428">
    <property type="entry name" value="Chond_GalNAc"/>
</dbReference>
<organism evidence="11 12">
    <name type="scientific">Lasius niger</name>
    <name type="common">Black garden ant</name>
    <dbReference type="NCBI Taxonomy" id="67767"/>
    <lineage>
        <taxon>Eukaryota</taxon>
        <taxon>Metazoa</taxon>
        <taxon>Ecdysozoa</taxon>
        <taxon>Arthropoda</taxon>
        <taxon>Hexapoda</taxon>
        <taxon>Insecta</taxon>
        <taxon>Pterygota</taxon>
        <taxon>Neoptera</taxon>
        <taxon>Endopterygota</taxon>
        <taxon>Hymenoptera</taxon>
        <taxon>Apocrita</taxon>
        <taxon>Aculeata</taxon>
        <taxon>Formicoidea</taxon>
        <taxon>Formicidae</taxon>
        <taxon>Formicinae</taxon>
        <taxon>Lasius</taxon>
        <taxon>Lasius</taxon>
    </lineage>
</organism>
<gene>
    <name evidence="11" type="ORF">RF55_9873</name>
</gene>
<evidence type="ECO:0000256" key="9">
    <source>
        <dbReference type="ARBA" id="ARBA00023180"/>
    </source>
</evidence>
<evidence type="ECO:0000313" key="12">
    <source>
        <dbReference type="Proteomes" id="UP000036403"/>
    </source>
</evidence>
<keyword evidence="4" id="KW-0812">Transmembrane</keyword>
<evidence type="ECO:0000256" key="4">
    <source>
        <dbReference type="ARBA" id="ARBA00022692"/>
    </source>
</evidence>
<dbReference type="STRING" id="67767.A0A0J7KJE6"/>
<dbReference type="FunFam" id="3.90.550.50:FF:000004">
    <property type="entry name" value="Hexosyltransferase"/>
    <property type="match status" value="1"/>
</dbReference>
<evidence type="ECO:0000256" key="1">
    <source>
        <dbReference type="ARBA" id="ARBA00004447"/>
    </source>
</evidence>
<keyword evidence="7 10" id="KW-0333">Golgi apparatus</keyword>
<dbReference type="EC" id="2.4.1.-" evidence="10"/>
<dbReference type="AlphaFoldDB" id="A0A0J7KJE6"/>
<dbReference type="PANTHER" id="PTHR12369:SF11">
    <property type="entry name" value="HEXOSYLTRANSFERASE"/>
    <property type="match status" value="1"/>
</dbReference>
<comment type="caution">
    <text evidence="11">The sequence shown here is derived from an EMBL/GenBank/DDBJ whole genome shotgun (WGS) entry which is preliminary data.</text>
</comment>
<keyword evidence="6" id="KW-1133">Transmembrane helix</keyword>
<evidence type="ECO:0000256" key="5">
    <source>
        <dbReference type="ARBA" id="ARBA00022968"/>
    </source>
</evidence>
<protein>
    <recommendedName>
        <fullName evidence="10">Hexosyltransferase</fullName>
        <ecNumber evidence="10">2.4.1.-</ecNumber>
    </recommendedName>
</protein>
<feature type="non-terminal residue" evidence="11">
    <location>
        <position position="384"/>
    </location>
</feature>
<evidence type="ECO:0000256" key="10">
    <source>
        <dbReference type="RuleBase" id="RU364016"/>
    </source>
</evidence>
<keyword evidence="3 10" id="KW-0808">Transferase</keyword>
<keyword evidence="8" id="KW-0472">Membrane</keyword>
<keyword evidence="9" id="KW-0325">Glycoprotein</keyword>
<evidence type="ECO:0000256" key="3">
    <source>
        <dbReference type="ARBA" id="ARBA00022679"/>
    </source>
</evidence>
<evidence type="ECO:0000256" key="6">
    <source>
        <dbReference type="ARBA" id="ARBA00022989"/>
    </source>
</evidence>
<comment type="subcellular location">
    <subcellularLocation>
        <location evidence="1 10">Golgi apparatus</location>
        <location evidence="1 10">Golgi stack membrane</location>
        <topology evidence="1 10">Single-pass type II membrane protein</topology>
    </subcellularLocation>
</comment>
<dbReference type="GO" id="GO:0047238">
    <property type="term" value="F:glucuronosyl-N-acetylgalactosaminyl-proteoglycan 4-beta-N-acetylgalactosaminyltransferase activity"/>
    <property type="evidence" value="ECO:0007669"/>
    <property type="project" value="TreeGrafter"/>
</dbReference>
<dbReference type="SUPFAM" id="SSF53448">
    <property type="entry name" value="Nucleotide-diphospho-sugar transferases"/>
    <property type="match status" value="1"/>
</dbReference>
<dbReference type="Gene3D" id="3.90.550.50">
    <property type="match status" value="1"/>
</dbReference>
<proteinExistence type="inferred from homology"/>
<reference evidence="11 12" key="1">
    <citation type="submission" date="2015-04" db="EMBL/GenBank/DDBJ databases">
        <title>Lasius niger genome sequencing.</title>
        <authorList>
            <person name="Konorov E.A."/>
            <person name="Nikitin M.A."/>
            <person name="Kirill M.V."/>
            <person name="Chang P."/>
        </authorList>
    </citation>
    <scope>NUCLEOTIDE SEQUENCE [LARGE SCALE GENOMIC DNA]</scope>
    <source>
        <tissue evidence="11">Whole</tissue>
    </source>
</reference>
<dbReference type="Pfam" id="PF05679">
    <property type="entry name" value="CHGN"/>
    <property type="match status" value="1"/>
</dbReference>
<dbReference type="PANTHER" id="PTHR12369">
    <property type="entry name" value="CHONDROITIN SYNTHASE"/>
    <property type="match status" value="1"/>
</dbReference>
<dbReference type="PaxDb" id="67767-A0A0J7KJE6"/>
<dbReference type="GO" id="GO:0032580">
    <property type="term" value="C:Golgi cisterna membrane"/>
    <property type="evidence" value="ECO:0007669"/>
    <property type="project" value="UniProtKB-SubCell"/>
</dbReference>
<evidence type="ECO:0000313" key="11">
    <source>
        <dbReference type="EMBL" id="KMQ90382.1"/>
    </source>
</evidence>
<evidence type="ECO:0000256" key="7">
    <source>
        <dbReference type="ARBA" id="ARBA00023034"/>
    </source>
</evidence>
<comment type="similarity">
    <text evidence="2 10">Belongs to the chondroitin N-acetylgalactosaminyltransferase family.</text>
</comment>
<name>A0A0J7KJE6_LASNI</name>
<dbReference type="Proteomes" id="UP000036403">
    <property type="component" value="Unassembled WGS sequence"/>
</dbReference>
<dbReference type="EMBL" id="LBMM01006711">
    <property type="protein sequence ID" value="KMQ90382.1"/>
    <property type="molecule type" value="Genomic_DNA"/>
</dbReference>
<keyword evidence="12" id="KW-1185">Reference proteome</keyword>
<dbReference type="InterPro" id="IPR051227">
    <property type="entry name" value="CS_glycosyltransferase"/>
</dbReference>
<keyword evidence="5 10" id="KW-0735">Signal-anchor</keyword>